<keyword evidence="3" id="KW-0812">Transmembrane</keyword>
<keyword evidence="6" id="KW-1185">Reference proteome</keyword>
<dbReference type="Pfam" id="PF00462">
    <property type="entry name" value="Glutaredoxin"/>
    <property type="match status" value="1"/>
</dbReference>
<dbReference type="GO" id="GO:0004362">
    <property type="term" value="F:glutathione-disulfide reductase (NADPH) activity"/>
    <property type="evidence" value="ECO:0007669"/>
    <property type="project" value="UniProtKB-ARBA"/>
</dbReference>
<gene>
    <name evidence="5" type="ORF">DAPK24_010030</name>
</gene>
<evidence type="ECO:0000313" key="5">
    <source>
        <dbReference type="EMBL" id="GMM44428.1"/>
    </source>
</evidence>
<accession>A0AAV5R0B3</accession>
<evidence type="ECO:0000256" key="3">
    <source>
        <dbReference type="SAM" id="Phobius"/>
    </source>
</evidence>
<comment type="similarity">
    <text evidence="1">Belongs to the glutaredoxin family. Monothiol subfamily.</text>
</comment>
<dbReference type="GO" id="GO:0000324">
    <property type="term" value="C:fungal-type vacuole"/>
    <property type="evidence" value="ECO:0007669"/>
    <property type="project" value="TreeGrafter"/>
</dbReference>
<dbReference type="InterPro" id="IPR002109">
    <property type="entry name" value="Glutaredoxin"/>
</dbReference>
<dbReference type="FunFam" id="3.40.30.10:FF:000093">
    <property type="entry name" value="Glutaredoxin 2"/>
    <property type="match status" value="1"/>
</dbReference>
<dbReference type="AlphaFoldDB" id="A0AAV5R0B3"/>
<reference evidence="5 6" key="1">
    <citation type="journal article" date="2023" name="Elife">
        <title>Identification of key yeast species and microbe-microbe interactions impacting larval growth of Drosophila in the wild.</title>
        <authorList>
            <person name="Mure A."/>
            <person name="Sugiura Y."/>
            <person name="Maeda R."/>
            <person name="Honda K."/>
            <person name="Sakurai N."/>
            <person name="Takahashi Y."/>
            <person name="Watada M."/>
            <person name="Katoh T."/>
            <person name="Gotoh A."/>
            <person name="Gotoh Y."/>
            <person name="Taniguchi I."/>
            <person name="Nakamura K."/>
            <person name="Hayashi T."/>
            <person name="Katayama T."/>
            <person name="Uemura T."/>
            <person name="Hattori Y."/>
        </authorList>
    </citation>
    <scope>NUCLEOTIDE SEQUENCE [LARGE SCALE GENOMIC DNA]</scope>
    <source>
        <strain evidence="5 6">PK-24</strain>
    </source>
</reference>
<name>A0AAV5R0B3_PICKL</name>
<organism evidence="5 6">
    <name type="scientific">Pichia kluyveri</name>
    <name type="common">Yeast</name>
    <dbReference type="NCBI Taxonomy" id="36015"/>
    <lineage>
        <taxon>Eukaryota</taxon>
        <taxon>Fungi</taxon>
        <taxon>Dikarya</taxon>
        <taxon>Ascomycota</taxon>
        <taxon>Saccharomycotina</taxon>
        <taxon>Pichiomycetes</taxon>
        <taxon>Pichiales</taxon>
        <taxon>Pichiaceae</taxon>
        <taxon>Pichia</taxon>
    </lineage>
</organism>
<evidence type="ECO:0000313" key="6">
    <source>
        <dbReference type="Proteomes" id="UP001378960"/>
    </source>
</evidence>
<comment type="caution">
    <text evidence="5">The sequence shown here is derived from an EMBL/GenBank/DDBJ whole genome shotgun (WGS) entry which is preliminary data.</text>
</comment>
<dbReference type="GO" id="GO:0005796">
    <property type="term" value="C:Golgi lumen"/>
    <property type="evidence" value="ECO:0007669"/>
    <property type="project" value="TreeGrafter"/>
</dbReference>
<dbReference type="GO" id="GO:0005801">
    <property type="term" value="C:cis-Golgi network"/>
    <property type="evidence" value="ECO:0007669"/>
    <property type="project" value="UniProtKB-ARBA"/>
</dbReference>
<dbReference type="PRINTS" id="PR00160">
    <property type="entry name" value="GLUTAREDOXIN"/>
</dbReference>
<dbReference type="InterPro" id="IPR036249">
    <property type="entry name" value="Thioredoxin-like_sf"/>
</dbReference>
<keyword evidence="3" id="KW-0472">Membrane</keyword>
<evidence type="ECO:0000256" key="2">
    <source>
        <dbReference type="SAM" id="MobiDB-lite"/>
    </source>
</evidence>
<sequence>MGISITARKRRMLLTASAAVFILFFLFISTNNTLKTKNNNIVIPDITKGMDIDGTSLNDNTRKVKSKSQKTDAQVINANEMVTGKEGIIDESKVKNVESKNLKKKIPLVAGDPLSVNANTKGRAKAKSNVKANSDNADIKVNANNKNSDVGYNNKDKVVEDDDDVTNGIKADKILGSNDQKEIHDNEINSKKTSNTKNSVNRLNKQVMEAQENAENNGPSEDNGSSFNPKHEYQKILDKSPVVIFSKSYCPFSKKLKHLLKTEYHITPEPIIIELDNHENGKELQNHVGEQTGRFTVPNFIVGGKSRGGADDILALHDNNELVDLFHAWSLGGAQMKKLTPN</sequence>
<dbReference type="PANTHER" id="PTHR45694">
    <property type="entry name" value="GLUTAREDOXIN 2"/>
    <property type="match status" value="1"/>
</dbReference>
<dbReference type="InterPro" id="IPR014025">
    <property type="entry name" value="Glutaredoxin_subgr"/>
</dbReference>
<evidence type="ECO:0000256" key="1">
    <source>
        <dbReference type="ARBA" id="ARBA00009630"/>
    </source>
</evidence>
<feature type="domain" description="Glutaredoxin" evidence="4">
    <location>
        <begin position="242"/>
        <end position="305"/>
    </location>
</feature>
<feature type="compositionally biased region" description="Polar residues" evidence="2">
    <location>
        <begin position="213"/>
        <end position="228"/>
    </location>
</feature>
<dbReference type="Gene3D" id="3.40.30.10">
    <property type="entry name" value="Glutaredoxin"/>
    <property type="match status" value="1"/>
</dbReference>
<dbReference type="CDD" id="cd03419">
    <property type="entry name" value="GRX_GRXh_1_2_like"/>
    <property type="match status" value="1"/>
</dbReference>
<dbReference type="GO" id="GO:0034599">
    <property type="term" value="P:cellular response to oxidative stress"/>
    <property type="evidence" value="ECO:0007669"/>
    <property type="project" value="TreeGrafter"/>
</dbReference>
<protein>
    <submittedName>
        <fullName evidence="5">Glutathione-disulfide reductase</fullName>
    </submittedName>
</protein>
<dbReference type="EMBL" id="BTGB01000001">
    <property type="protein sequence ID" value="GMM44428.1"/>
    <property type="molecule type" value="Genomic_DNA"/>
</dbReference>
<evidence type="ECO:0000259" key="4">
    <source>
        <dbReference type="Pfam" id="PF00462"/>
    </source>
</evidence>
<dbReference type="SUPFAM" id="SSF52833">
    <property type="entry name" value="Thioredoxin-like"/>
    <property type="match status" value="1"/>
</dbReference>
<dbReference type="PROSITE" id="PS51354">
    <property type="entry name" value="GLUTAREDOXIN_2"/>
    <property type="match status" value="1"/>
</dbReference>
<feature type="compositionally biased region" description="Polar residues" evidence="2">
    <location>
        <begin position="140"/>
        <end position="151"/>
    </location>
</feature>
<keyword evidence="3" id="KW-1133">Transmembrane helix</keyword>
<dbReference type="PANTHER" id="PTHR45694:SF5">
    <property type="entry name" value="GLUTAREDOXIN 2"/>
    <property type="match status" value="1"/>
</dbReference>
<feature type="transmembrane region" description="Helical" evidence="3">
    <location>
        <begin position="12"/>
        <end position="30"/>
    </location>
</feature>
<dbReference type="Proteomes" id="UP001378960">
    <property type="component" value="Unassembled WGS sequence"/>
</dbReference>
<feature type="region of interest" description="Disordered" evidence="2">
    <location>
        <begin position="211"/>
        <end position="230"/>
    </location>
</feature>
<proteinExistence type="inferred from homology"/>
<feature type="region of interest" description="Disordered" evidence="2">
    <location>
        <begin position="140"/>
        <end position="159"/>
    </location>
</feature>